<sequence length="106" mass="11333">MKWVEDAKEGIVVAGGQGAGSVLTQLFVPQGLFVDTLGTVYVADYMNVRVVRWTQGAKQGTVIGGGNGAGAGANQFNYPIGLSFDRQGNLYVVDYGNDRVQRFSIE</sequence>
<evidence type="ECO:0000313" key="5">
    <source>
        <dbReference type="EMBL" id="CAF1103128.1"/>
    </source>
</evidence>
<reference evidence="5" key="1">
    <citation type="submission" date="2021-02" db="EMBL/GenBank/DDBJ databases">
        <authorList>
            <person name="Nowell W R."/>
        </authorList>
    </citation>
    <scope>NUCLEOTIDE SEQUENCE</scope>
</reference>
<dbReference type="AlphaFoldDB" id="A0A814PDD6"/>
<proteinExistence type="predicted"/>
<accession>A0A814PDD6</accession>
<evidence type="ECO:0000256" key="1">
    <source>
        <dbReference type="ARBA" id="ARBA00022729"/>
    </source>
</evidence>
<dbReference type="Pfam" id="PF01436">
    <property type="entry name" value="NHL"/>
    <property type="match status" value="1"/>
</dbReference>
<dbReference type="EMBL" id="CAJNOV010002433">
    <property type="protein sequence ID" value="CAF1103128.1"/>
    <property type="molecule type" value="Genomic_DNA"/>
</dbReference>
<dbReference type="GO" id="GO:0005576">
    <property type="term" value="C:extracellular region"/>
    <property type="evidence" value="ECO:0007669"/>
    <property type="project" value="TreeGrafter"/>
</dbReference>
<evidence type="ECO:0000256" key="4">
    <source>
        <dbReference type="PROSITE-ProRule" id="PRU00504"/>
    </source>
</evidence>
<name>A0A814PDD6_9BILA</name>
<keyword evidence="1" id="KW-0732">Signal</keyword>
<evidence type="ECO:0000256" key="3">
    <source>
        <dbReference type="ARBA" id="ARBA00023180"/>
    </source>
</evidence>
<dbReference type="Proteomes" id="UP000663855">
    <property type="component" value="Unassembled WGS sequence"/>
</dbReference>
<dbReference type="InterPro" id="IPR011042">
    <property type="entry name" value="6-blade_b-propeller_TolB-like"/>
</dbReference>
<feature type="repeat" description="NHL" evidence="4">
    <location>
        <begin position="70"/>
        <end position="106"/>
    </location>
</feature>
<dbReference type="Gene3D" id="2.120.10.30">
    <property type="entry name" value="TolB, C-terminal domain"/>
    <property type="match status" value="1"/>
</dbReference>
<keyword evidence="3" id="KW-0325">Glycoprotein</keyword>
<dbReference type="PANTHER" id="PTHR10680:SF14">
    <property type="entry name" value="PEPTIDYL-GLYCINE ALPHA-AMIDATING MONOOXYGENASE"/>
    <property type="match status" value="1"/>
</dbReference>
<dbReference type="InterPro" id="IPR001258">
    <property type="entry name" value="NHL_repeat"/>
</dbReference>
<comment type="caution">
    <text evidence="5">The sequence shown here is derived from an EMBL/GenBank/DDBJ whole genome shotgun (WGS) entry which is preliminary data.</text>
</comment>
<dbReference type="EMBL" id="CAJOBH010228497">
    <property type="protein sequence ID" value="CAF5061724.1"/>
    <property type="molecule type" value="Genomic_DNA"/>
</dbReference>
<protein>
    <submittedName>
        <fullName evidence="5">Uncharacterized protein</fullName>
    </submittedName>
</protein>
<evidence type="ECO:0000313" key="6">
    <source>
        <dbReference type="EMBL" id="CAF5061724.1"/>
    </source>
</evidence>
<evidence type="ECO:0000256" key="2">
    <source>
        <dbReference type="ARBA" id="ARBA00022737"/>
    </source>
</evidence>
<gene>
    <name evidence="6" type="ORF">BYL167_LOCUS59372</name>
    <name evidence="5" type="ORF">CJN711_LOCUS7251</name>
</gene>
<dbReference type="Proteomes" id="UP000681967">
    <property type="component" value="Unassembled WGS sequence"/>
</dbReference>
<dbReference type="PROSITE" id="PS51125">
    <property type="entry name" value="NHL"/>
    <property type="match status" value="1"/>
</dbReference>
<dbReference type="PANTHER" id="PTHR10680">
    <property type="entry name" value="PEPTIDYL-GLYCINE ALPHA-AMIDATING MONOOXYGENASE"/>
    <property type="match status" value="1"/>
</dbReference>
<organism evidence="5 7">
    <name type="scientific">Rotaria magnacalcarata</name>
    <dbReference type="NCBI Taxonomy" id="392030"/>
    <lineage>
        <taxon>Eukaryota</taxon>
        <taxon>Metazoa</taxon>
        <taxon>Spiralia</taxon>
        <taxon>Gnathifera</taxon>
        <taxon>Rotifera</taxon>
        <taxon>Eurotatoria</taxon>
        <taxon>Bdelloidea</taxon>
        <taxon>Philodinida</taxon>
        <taxon>Philodinidae</taxon>
        <taxon>Rotaria</taxon>
    </lineage>
</organism>
<evidence type="ECO:0000313" key="7">
    <source>
        <dbReference type="Proteomes" id="UP000663855"/>
    </source>
</evidence>
<dbReference type="SUPFAM" id="SSF101898">
    <property type="entry name" value="NHL repeat"/>
    <property type="match status" value="1"/>
</dbReference>
<keyword evidence="2" id="KW-0677">Repeat</keyword>